<gene>
    <name evidence="3" type="ORF">A2556_01120</name>
</gene>
<feature type="domain" description="PKD" evidence="2">
    <location>
        <begin position="28"/>
        <end position="113"/>
    </location>
</feature>
<dbReference type="Proteomes" id="UP000177140">
    <property type="component" value="Unassembled WGS sequence"/>
</dbReference>
<evidence type="ECO:0000313" key="4">
    <source>
        <dbReference type="Proteomes" id="UP000177140"/>
    </source>
</evidence>
<dbReference type="Pfam" id="PF18911">
    <property type="entry name" value="PKD_4"/>
    <property type="match status" value="1"/>
</dbReference>
<protein>
    <recommendedName>
        <fullName evidence="2">PKD domain-containing protein</fullName>
    </recommendedName>
</protein>
<evidence type="ECO:0000313" key="3">
    <source>
        <dbReference type="EMBL" id="OHA61677.1"/>
    </source>
</evidence>
<dbReference type="InterPro" id="IPR008963">
    <property type="entry name" value="Purple_acid_Pase-like_N"/>
</dbReference>
<feature type="signal peptide" evidence="1">
    <location>
        <begin position="1"/>
        <end position="23"/>
    </location>
</feature>
<keyword evidence="1" id="KW-0732">Signal</keyword>
<name>A0A1G2QMN0_9BACT</name>
<proteinExistence type="predicted"/>
<dbReference type="InterPro" id="IPR035986">
    <property type="entry name" value="PKD_dom_sf"/>
</dbReference>
<dbReference type="Gene3D" id="2.60.40.10">
    <property type="entry name" value="Immunoglobulins"/>
    <property type="match status" value="1"/>
</dbReference>
<dbReference type="InterPro" id="IPR015914">
    <property type="entry name" value="PAPs_N"/>
</dbReference>
<dbReference type="InterPro" id="IPR013783">
    <property type="entry name" value="Ig-like_fold"/>
</dbReference>
<dbReference type="Gene3D" id="2.60.40.380">
    <property type="entry name" value="Purple acid phosphatase-like, N-terminal"/>
    <property type="match status" value="1"/>
</dbReference>
<accession>A0A1G2QMN0</accession>
<dbReference type="SUPFAM" id="SSF49299">
    <property type="entry name" value="PKD domain"/>
    <property type="match status" value="1"/>
</dbReference>
<dbReference type="EMBL" id="MHTM01000031">
    <property type="protein sequence ID" value="OHA61677.1"/>
    <property type="molecule type" value="Genomic_DNA"/>
</dbReference>
<dbReference type="InterPro" id="IPR022409">
    <property type="entry name" value="PKD/Chitinase_dom"/>
</dbReference>
<evidence type="ECO:0000256" key="1">
    <source>
        <dbReference type="SAM" id="SignalP"/>
    </source>
</evidence>
<dbReference type="CDD" id="cd00146">
    <property type="entry name" value="PKD"/>
    <property type="match status" value="1"/>
</dbReference>
<dbReference type="InterPro" id="IPR003961">
    <property type="entry name" value="FN3_dom"/>
</dbReference>
<dbReference type="GO" id="GO:0046872">
    <property type="term" value="F:metal ion binding"/>
    <property type="evidence" value="ECO:0007669"/>
    <property type="project" value="InterPro"/>
</dbReference>
<dbReference type="CDD" id="cd00063">
    <property type="entry name" value="FN3"/>
    <property type="match status" value="1"/>
</dbReference>
<sequence>MKTLRISLVALTLLLLASTAVYAAGLTATIVSPAPNASVALGQSFDLQSTVTNASGGVNYVWSFNDGTTNRGGQNQTVTFATAGAKVITLTVGDGSGASDVKTVSVVVTGSDSSALAITNIRITDITTNSAVIRWTTNRVADSRVIYDTVSHSSITGATSPNYGYANSTGTSDNTTKVVEHAVTVSGLAASTHYFFRVISAE</sequence>
<evidence type="ECO:0000259" key="2">
    <source>
        <dbReference type="PROSITE" id="PS50093"/>
    </source>
</evidence>
<feature type="chain" id="PRO_5009584146" description="PKD domain-containing protein" evidence="1">
    <location>
        <begin position="24"/>
        <end position="202"/>
    </location>
</feature>
<dbReference type="SUPFAM" id="SSF49363">
    <property type="entry name" value="Purple acid phosphatase, N-terminal domain"/>
    <property type="match status" value="1"/>
</dbReference>
<reference evidence="3 4" key="1">
    <citation type="journal article" date="2016" name="Nat. Commun.">
        <title>Thousands of microbial genomes shed light on interconnected biogeochemical processes in an aquifer system.</title>
        <authorList>
            <person name="Anantharaman K."/>
            <person name="Brown C.T."/>
            <person name="Hug L.A."/>
            <person name="Sharon I."/>
            <person name="Castelle C.J."/>
            <person name="Probst A.J."/>
            <person name="Thomas B.C."/>
            <person name="Singh A."/>
            <person name="Wilkins M.J."/>
            <person name="Karaoz U."/>
            <person name="Brodie E.L."/>
            <person name="Williams K.H."/>
            <person name="Hubbard S.S."/>
            <person name="Banfield J.F."/>
        </authorList>
    </citation>
    <scope>NUCLEOTIDE SEQUENCE [LARGE SCALE GENOMIC DNA]</scope>
</reference>
<dbReference type="AlphaFoldDB" id="A0A1G2QMN0"/>
<comment type="caution">
    <text evidence="3">The sequence shown here is derived from an EMBL/GenBank/DDBJ whole genome shotgun (WGS) entry which is preliminary data.</text>
</comment>
<dbReference type="SMART" id="SM00089">
    <property type="entry name" value="PKD"/>
    <property type="match status" value="1"/>
</dbReference>
<dbReference type="PROSITE" id="PS50093">
    <property type="entry name" value="PKD"/>
    <property type="match status" value="1"/>
</dbReference>
<dbReference type="GO" id="GO:0003993">
    <property type="term" value="F:acid phosphatase activity"/>
    <property type="evidence" value="ECO:0007669"/>
    <property type="project" value="InterPro"/>
</dbReference>
<organism evidence="3 4">
    <name type="scientific">Candidatus Vogelbacteria bacterium RIFOXYD2_FULL_44_9</name>
    <dbReference type="NCBI Taxonomy" id="1802441"/>
    <lineage>
        <taxon>Bacteria</taxon>
        <taxon>Candidatus Vogeliibacteriota</taxon>
    </lineage>
</organism>
<dbReference type="InterPro" id="IPR000601">
    <property type="entry name" value="PKD_dom"/>
</dbReference>
<dbReference type="Pfam" id="PF16656">
    <property type="entry name" value="Pur_ac_phosph_N"/>
    <property type="match status" value="1"/>
</dbReference>